<evidence type="ECO:0000313" key="8">
    <source>
        <dbReference type="EMBL" id="SCV71467.1"/>
    </source>
</evidence>
<evidence type="ECO:0000256" key="6">
    <source>
        <dbReference type="SAM" id="Coils"/>
    </source>
</evidence>
<dbReference type="AlphaFoldDB" id="A0A238FE36"/>
<feature type="coiled-coil region" evidence="6">
    <location>
        <begin position="198"/>
        <end position="241"/>
    </location>
</feature>
<sequence length="353" mass="41209">MKDSSLSSSTEQAVLDATRRASKQSHKRRHHHPHRSSATTRTTTAAQEVPHRDRDRSESLTPPRSRASTSKRTLEHDHDLDGDEFDQSSLPPAHAYKRSRSYDEDDEERRFQDKLRSAEHEDQGVGYYEQLLYERELARNAASFHYGSSVRAAMGHAEAQKGATLMMDEEEYAEYIRAGMWRIQNKEEILRRVRLDKAKKAKEEKDRIEHEVFEKKEKERIRKLEERTIKKDRQMEKDQREAYAAKWSSITATSTEANLRFSDIPWPIFPPVPFPPLSWPSTNDITPLQVDRFLLSHIKDKDARKSTLRTAVLAYHPDRFDRLTARIEDQDTRARAKELGLRISQTLNEMLKS</sequence>
<reference evidence="9" key="1">
    <citation type="submission" date="2016-09" db="EMBL/GenBank/DDBJ databases">
        <authorList>
            <person name="Jeantristanb JTB J.-T."/>
            <person name="Ricardo R."/>
        </authorList>
    </citation>
    <scope>NUCLEOTIDE SEQUENCE [LARGE SCALE GENOMIC DNA]</scope>
</reference>
<keyword evidence="2" id="KW-0597">Phosphoprotein</keyword>
<dbReference type="InterPro" id="IPR038753">
    <property type="entry name" value="NFKBIL1"/>
</dbReference>
<keyword evidence="6" id="KW-0175">Coiled coil</keyword>
<evidence type="ECO:0000256" key="3">
    <source>
        <dbReference type="ARBA" id="ARBA00022737"/>
    </source>
</evidence>
<evidence type="ECO:0000256" key="5">
    <source>
        <dbReference type="ARBA" id="ARBA00023242"/>
    </source>
</evidence>
<keyword evidence="5" id="KW-0539">Nucleus</keyword>
<dbReference type="Proteomes" id="UP000198372">
    <property type="component" value="Unassembled WGS sequence"/>
</dbReference>
<accession>A0A238FE36</accession>
<feature type="compositionally biased region" description="Polar residues" evidence="7">
    <location>
        <begin position="1"/>
        <end position="12"/>
    </location>
</feature>
<feature type="compositionally biased region" description="Low complexity" evidence="7">
    <location>
        <begin position="36"/>
        <end position="47"/>
    </location>
</feature>
<feature type="compositionally biased region" description="Basic residues" evidence="7">
    <location>
        <begin position="20"/>
        <end position="35"/>
    </location>
</feature>
<protein>
    <submittedName>
        <fullName evidence="8">BQ2448_3055 protein</fullName>
    </submittedName>
</protein>
<dbReference type="GO" id="GO:0043124">
    <property type="term" value="P:negative regulation of canonical NF-kappaB signal transduction"/>
    <property type="evidence" value="ECO:0007669"/>
    <property type="project" value="InterPro"/>
</dbReference>
<comment type="subcellular location">
    <subcellularLocation>
        <location evidence="1">Nucleus</location>
    </subcellularLocation>
</comment>
<evidence type="ECO:0000256" key="1">
    <source>
        <dbReference type="ARBA" id="ARBA00004123"/>
    </source>
</evidence>
<feature type="region of interest" description="Disordered" evidence="7">
    <location>
        <begin position="1"/>
        <end position="108"/>
    </location>
</feature>
<evidence type="ECO:0000256" key="7">
    <source>
        <dbReference type="SAM" id="MobiDB-lite"/>
    </source>
</evidence>
<dbReference type="GO" id="GO:0005634">
    <property type="term" value="C:nucleus"/>
    <property type="evidence" value="ECO:0007669"/>
    <property type="project" value="UniProtKB-SubCell"/>
</dbReference>
<dbReference type="PANTHER" id="PTHR15263">
    <property type="entry name" value="I-KAPPA-B-LIKE PROTEIN IKBL"/>
    <property type="match status" value="1"/>
</dbReference>
<keyword evidence="9" id="KW-1185">Reference proteome</keyword>
<feature type="compositionally biased region" description="Polar residues" evidence="7">
    <location>
        <begin position="59"/>
        <end position="71"/>
    </location>
</feature>
<feature type="compositionally biased region" description="Basic and acidic residues" evidence="7">
    <location>
        <begin position="49"/>
        <end position="58"/>
    </location>
</feature>
<evidence type="ECO:0000313" key="9">
    <source>
        <dbReference type="Proteomes" id="UP000198372"/>
    </source>
</evidence>
<dbReference type="PANTHER" id="PTHR15263:SF1">
    <property type="entry name" value="NF-KAPPA-B INHIBITOR-LIKE PROTEIN 1"/>
    <property type="match status" value="1"/>
</dbReference>
<keyword evidence="3" id="KW-0677">Repeat</keyword>
<name>A0A238FE36_9BASI</name>
<dbReference type="OrthoDB" id="412109at2759"/>
<proteinExistence type="predicted"/>
<gene>
    <name evidence="8" type="ORF">BQ2448_3055</name>
</gene>
<organism evidence="8 9">
    <name type="scientific">Microbotryum intermedium</name>
    <dbReference type="NCBI Taxonomy" id="269621"/>
    <lineage>
        <taxon>Eukaryota</taxon>
        <taxon>Fungi</taxon>
        <taxon>Dikarya</taxon>
        <taxon>Basidiomycota</taxon>
        <taxon>Pucciniomycotina</taxon>
        <taxon>Microbotryomycetes</taxon>
        <taxon>Microbotryales</taxon>
        <taxon>Microbotryaceae</taxon>
        <taxon>Microbotryum</taxon>
    </lineage>
</organism>
<evidence type="ECO:0000256" key="4">
    <source>
        <dbReference type="ARBA" id="ARBA00023043"/>
    </source>
</evidence>
<evidence type="ECO:0000256" key="2">
    <source>
        <dbReference type="ARBA" id="ARBA00022553"/>
    </source>
</evidence>
<dbReference type="EMBL" id="FMSP01000007">
    <property type="protein sequence ID" value="SCV71467.1"/>
    <property type="molecule type" value="Genomic_DNA"/>
</dbReference>
<keyword evidence="4" id="KW-0040">ANK repeat</keyword>
<dbReference type="STRING" id="269621.A0A238FE36"/>